<dbReference type="EMBL" id="FN565166">
    <property type="protein sequence ID" value="CBH32095.1"/>
    <property type="molecule type" value="Genomic_DNA"/>
</dbReference>
<sequence>MVCITHPHIHPEYRATDCRNDTSGSLCTDCEEHLSGMLQRIPTLYLSCELSLGGANAAEERVTSSNSHQGMPFNAAAAEVRSSIMSVLASWAGLVAAERAVDAPQRHVVGMARFLHENIPWLSAHPAAHDLLDELTTLTRLARRASDSRSIRVIPVGPCVREGCAGKLRAVVKVVPGTRPKPSEIRCSADRTHWWASSEWSALASRMGTLRDHRRTWYSVADIEVLWKIPSGSIYRLANQYRWRRRKISGRVFYHAEDLHDSLPG</sequence>
<accession>D1H0A8</accession>
<reference evidence="1" key="1">
    <citation type="submission" date="2009-11" db="EMBL/GenBank/DDBJ databases">
        <title>Cloning and Characterization of the Ravidomycin and Chrysomycin Biosynthetic Gene Clusters.</title>
        <authorList>
            <person name="Kharel M.K."/>
            <person name="Nybo E."/>
            <person name="Shepherd M.D."/>
            <person name="Rohr J."/>
        </authorList>
    </citation>
    <scope>NUCLEOTIDE SEQUENCE</scope>
</reference>
<name>D1H0A8_9ACTN</name>
<protein>
    <submittedName>
        <fullName evidence="1">Putative regulator</fullName>
    </submittedName>
</protein>
<dbReference type="AlphaFoldDB" id="D1H0A8"/>
<organism evidence="1">
    <name type="scientific">Streptomyces griseoloalbus</name>
    <dbReference type="NCBI Taxonomy" id="67303"/>
    <lineage>
        <taxon>Bacteria</taxon>
        <taxon>Bacillati</taxon>
        <taxon>Actinomycetota</taxon>
        <taxon>Actinomycetes</taxon>
        <taxon>Kitasatosporales</taxon>
        <taxon>Streptomycetaceae</taxon>
        <taxon>Streptomyces</taxon>
    </lineage>
</organism>
<evidence type="ECO:0000313" key="1">
    <source>
        <dbReference type="EMBL" id="CBH32095.1"/>
    </source>
</evidence>
<proteinExistence type="predicted"/>
<gene>
    <name evidence="1" type="primary">chryX1</name>
</gene>